<feature type="compositionally biased region" description="Low complexity" evidence="1">
    <location>
        <begin position="385"/>
        <end position="413"/>
    </location>
</feature>
<reference evidence="3 4" key="1">
    <citation type="journal article" date="2016" name="Genome Biol. Evol.">
        <title>Divergent and convergent evolution of fungal pathogenicity.</title>
        <authorList>
            <person name="Shang Y."/>
            <person name="Xiao G."/>
            <person name="Zheng P."/>
            <person name="Cen K."/>
            <person name="Zhan S."/>
            <person name="Wang C."/>
        </authorList>
    </citation>
    <scope>NUCLEOTIDE SEQUENCE [LARGE SCALE GENOMIC DNA]</scope>
    <source>
        <strain evidence="3 4">RCEF 2490</strain>
    </source>
</reference>
<dbReference type="SMART" id="SM00321">
    <property type="entry name" value="WSC"/>
    <property type="match status" value="1"/>
</dbReference>
<sequence length="637" mass="67666">MKFSNLAVLASASVAAARKDKPDERTFAVLRFTDQMIVQTRADPIVSPGQPSSHVHHVLGGSGFSMSSTGKDLMASNCTNALIKGDKSNYWFPSLYFRDPKTGMIEDVKMFYANAYYFFDKTKDDIKAFPVGLSILVGDPFLRTPSLASVEDKADAQQPGRPPVNSVRWTCPRKNFDPPSWPKGSDGKLHGIPDPNNKGEGMGFPDANCDGYAAPLRGDIHFPSCYNPAAGLTNYKQNMAFPTEEDGGYLNCPKGWIHVPQIFLEVYWDTLKFQDRWAPGKDPQPFVLAEGDATGYSNHADFMAGWDEALLQNIIDHCDAGSNGMDKCPGITADMLNTGNHCTINPQTDEQVTGVMKKLPGDNPITGWSFGGVSVGSIPDTDKTSSGPAPAGSSATNQGSGSSSAGSSATNQGQTPKDNLSNKASNPQPAESPKSSSSSSSAAAPAAKKLLANNAAAQPAVAQTTAVAETAAAATAAATQDSVCKAKLHTVYQTVTVTAAAPGETAQPSGSNSTRTVGGFQYAGCFRDSKTRALDSEIRANLGPVSNEKCVNHCKTNGFSLAGTEYGGQCYCGNELKNSEKIDSSYCNKACEGNKPEMCGGSWALSVFSQDGLASLSGSKTRRNVLKHFRHHRSLRR</sequence>
<accession>A0A166V0K5</accession>
<dbReference type="InterPro" id="IPR018535">
    <property type="entry name" value="DUF1996"/>
</dbReference>
<dbReference type="Pfam" id="PF01822">
    <property type="entry name" value="WSC"/>
    <property type="match status" value="1"/>
</dbReference>
<dbReference type="PROSITE" id="PS51212">
    <property type="entry name" value="WSC"/>
    <property type="match status" value="1"/>
</dbReference>
<dbReference type="PANTHER" id="PTHR43662:SF11">
    <property type="entry name" value="WSC DOMAIN-CONTAINING PROTEIN"/>
    <property type="match status" value="1"/>
</dbReference>
<evidence type="ECO:0000256" key="1">
    <source>
        <dbReference type="SAM" id="MobiDB-lite"/>
    </source>
</evidence>
<feature type="region of interest" description="Disordered" evidence="1">
    <location>
        <begin position="150"/>
        <end position="169"/>
    </location>
</feature>
<gene>
    <name evidence="3" type="ORF">AAL_00636</name>
</gene>
<protein>
    <recommendedName>
        <fullName evidence="2">WSC domain-containing protein</fullName>
    </recommendedName>
</protein>
<evidence type="ECO:0000313" key="3">
    <source>
        <dbReference type="EMBL" id="OAA33171.1"/>
    </source>
</evidence>
<dbReference type="Pfam" id="PF09362">
    <property type="entry name" value="DUF1996"/>
    <property type="match status" value="1"/>
</dbReference>
<proteinExistence type="predicted"/>
<name>A0A166V0K5_9HYPO</name>
<feature type="region of interest" description="Disordered" evidence="1">
    <location>
        <begin position="179"/>
        <end position="199"/>
    </location>
</feature>
<evidence type="ECO:0000313" key="4">
    <source>
        <dbReference type="Proteomes" id="UP000078544"/>
    </source>
</evidence>
<keyword evidence="4" id="KW-1185">Reference proteome</keyword>
<organism evidence="3 4">
    <name type="scientific">Moelleriella libera RCEF 2490</name>
    <dbReference type="NCBI Taxonomy" id="1081109"/>
    <lineage>
        <taxon>Eukaryota</taxon>
        <taxon>Fungi</taxon>
        <taxon>Dikarya</taxon>
        <taxon>Ascomycota</taxon>
        <taxon>Pezizomycotina</taxon>
        <taxon>Sordariomycetes</taxon>
        <taxon>Hypocreomycetidae</taxon>
        <taxon>Hypocreales</taxon>
        <taxon>Clavicipitaceae</taxon>
        <taxon>Moelleriella</taxon>
    </lineage>
</organism>
<dbReference type="STRING" id="1081109.A0A166V0K5"/>
<evidence type="ECO:0000259" key="2">
    <source>
        <dbReference type="PROSITE" id="PS51212"/>
    </source>
</evidence>
<dbReference type="PANTHER" id="PTHR43662">
    <property type="match status" value="1"/>
</dbReference>
<feature type="domain" description="WSC" evidence="2">
    <location>
        <begin position="519"/>
        <end position="611"/>
    </location>
</feature>
<feature type="compositionally biased region" description="Low complexity" evidence="1">
    <location>
        <begin position="427"/>
        <end position="445"/>
    </location>
</feature>
<dbReference type="Proteomes" id="UP000078544">
    <property type="component" value="Unassembled WGS sequence"/>
</dbReference>
<feature type="region of interest" description="Disordered" evidence="1">
    <location>
        <begin position="370"/>
        <end position="445"/>
    </location>
</feature>
<dbReference type="EMBL" id="AZGY01000001">
    <property type="protein sequence ID" value="OAA33171.1"/>
    <property type="molecule type" value="Genomic_DNA"/>
</dbReference>
<dbReference type="InterPro" id="IPR002889">
    <property type="entry name" value="WSC_carb-bd"/>
</dbReference>
<comment type="caution">
    <text evidence="3">The sequence shown here is derived from an EMBL/GenBank/DDBJ whole genome shotgun (WGS) entry which is preliminary data.</text>
</comment>
<feature type="compositionally biased region" description="Polar residues" evidence="1">
    <location>
        <begin position="414"/>
        <end position="426"/>
    </location>
</feature>
<dbReference type="OrthoDB" id="74764at2759"/>
<dbReference type="AlphaFoldDB" id="A0A166V0K5"/>